<dbReference type="EMBL" id="JUIW01000008">
    <property type="protein sequence ID" value="RYJ42045.1"/>
    <property type="molecule type" value="Genomic_DNA"/>
</dbReference>
<comment type="similarity">
    <text evidence="1">Belongs to the bacterial secretin family.</text>
</comment>
<feature type="region of interest" description="Disordered" evidence="2">
    <location>
        <begin position="322"/>
        <end position="344"/>
    </location>
</feature>
<evidence type="ECO:0000256" key="3">
    <source>
        <dbReference type="SAM" id="SignalP"/>
    </source>
</evidence>
<feature type="chain" id="PRO_5019216461" evidence="3">
    <location>
        <begin position="28"/>
        <end position="737"/>
    </location>
</feature>
<dbReference type="Pfam" id="PF00263">
    <property type="entry name" value="Secretin"/>
    <property type="match status" value="1"/>
</dbReference>
<evidence type="ECO:0000256" key="2">
    <source>
        <dbReference type="SAM" id="MobiDB-lite"/>
    </source>
</evidence>
<feature type="region of interest" description="Disordered" evidence="2">
    <location>
        <begin position="416"/>
        <end position="441"/>
    </location>
</feature>
<proteinExistence type="inferred from homology"/>
<organism evidence="5 6">
    <name type="scientific">Flavobacterium beibuense</name>
    <dbReference type="NCBI Taxonomy" id="657326"/>
    <lineage>
        <taxon>Bacteria</taxon>
        <taxon>Pseudomonadati</taxon>
        <taxon>Bacteroidota</taxon>
        <taxon>Flavobacteriia</taxon>
        <taxon>Flavobacteriales</taxon>
        <taxon>Flavobacteriaceae</taxon>
        <taxon>Flavobacterium</taxon>
    </lineage>
</organism>
<comment type="caution">
    <text evidence="5">The sequence shown here is derived from an EMBL/GenBank/DDBJ whole genome shotgun (WGS) entry which is preliminary data.</text>
</comment>
<gene>
    <name evidence="5" type="ORF">NU09_2449</name>
</gene>
<dbReference type="AlphaFoldDB" id="A0A444W818"/>
<dbReference type="PANTHER" id="PTHR30332">
    <property type="entry name" value="PROBABLE GENERAL SECRETION PATHWAY PROTEIN D"/>
    <property type="match status" value="1"/>
</dbReference>
<sequence>MAHTNYQTQMKNILLCLALTLSAVFYAQDNNRIMQLQNNIDIIMADTPGLTEKVDINIKEASLADFLIAVSEVHKVNISVAPSLKQITIVNNFTDVSVANLLVFLCKEYNLTIDFTGNILSIKPYEQPKEIPAEKIIDIAYDPSSQLISLNLKDDKLYDSFKMITDMTGKNLFFSQGMENIPLTVYVKDMPFEAAMNKLAYSNDLIVSKSRNDHSFIFDRAGGNTTVSSGSTSQSQTRQSRPQRPRMSNFFFNVLDREKQLLEVDFENTPIASIVYDIGNELNIDMFIASPLENAGNATVKAKNISFDELLFKVFESAASSQNQSGAQQGQPQPSQQYGNGIQTGAMQQNDSYTFMKENGIYYFGTKSQLTVRDVKTVYMMHRSVELLGDPEITERSVGRTQTNFTNYNGFSNSGMSAVGQSNSYQQNNSSNNKNSDRKPAESILSIIPDEVKKDLDIKIDSELNCFVINGPADNIQRFESFIKYIDKPVPVILIEVMILEVSRSAIVETGISAGIGDKPATTSGTVFPTADITLGAQTINKIINNANGFGSLNIGNVVPNFYVTLKAMEANGDLKIRSSPRLSTLNGHKAHLSIGETTYYVVTNQNFYGSQIPQTSEIKNYQPIDAELSMTIRPMVSGNGQITMDIKVIQSSFNGERIDEDAPPGINSREFTSSIRVKDQDIIVLGGLEEKVKNDSGSGVPILGRIPVIKWFFSSRKREDSQKKLAVLIKPTVFME</sequence>
<dbReference type="GO" id="GO:0015627">
    <property type="term" value="C:type II protein secretion system complex"/>
    <property type="evidence" value="ECO:0007669"/>
    <property type="project" value="TreeGrafter"/>
</dbReference>
<feature type="signal peptide" evidence="3">
    <location>
        <begin position="1"/>
        <end position="27"/>
    </location>
</feature>
<dbReference type="InterPro" id="IPR004846">
    <property type="entry name" value="T2SS/T3SS_dom"/>
</dbReference>
<feature type="domain" description="Type II/III secretion system secretin-like" evidence="4">
    <location>
        <begin position="568"/>
        <end position="734"/>
    </location>
</feature>
<dbReference type="InterPro" id="IPR050810">
    <property type="entry name" value="Bact_Secretion_Sys_Channel"/>
</dbReference>
<feature type="compositionally biased region" description="Low complexity" evidence="2">
    <location>
        <begin position="322"/>
        <end position="337"/>
    </location>
</feature>
<dbReference type="GO" id="GO:0009306">
    <property type="term" value="P:protein secretion"/>
    <property type="evidence" value="ECO:0007669"/>
    <property type="project" value="InterPro"/>
</dbReference>
<dbReference type="Proteomes" id="UP000289775">
    <property type="component" value="Unassembled WGS sequence"/>
</dbReference>
<dbReference type="PRINTS" id="PR00811">
    <property type="entry name" value="BCTERIALGSPD"/>
</dbReference>
<name>A0A444W818_9FLAO</name>
<protein>
    <submittedName>
        <fullName evidence="5">Putative bacterial general secretion pathway protein D</fullName>
    </submittedName>
</protein>
<evidence type="ECO:0000313" key="6">
    <source>
        <dbReference type="Proteomes" id="UP000289775"/>
    </source>
</evidence>
<keyword evidence="3" id="KW-0732">Signal</keyword>
<dbReference type="InterPro" id="IPR001775">
    <property type="entry name" value="GspD/PilQ"/>
</dbReference>
<accession>A0A444W818</accession>
<evidence type="ECO:0000259" key="4">
    <source>
        <dbReference type="Pfam" id="PF00263"/>
    </source>
</evidence>
<keyword evidence="6" id="KW-1185">Reference proteome</keyword>
<evidence type="ECO:0000256" key="1">
    <source>
        <dbReference type="RuleBase" id="RU004003"/>
    </source>
</evidence>
<dbReference type="Gene3D" id="3.55.50.30">
    <property type="match status" value="1"/>
</dbReference>
<dbReference type="PANTHER" id="PTHR30332:SF17">
    <property type="entry name" value="TYPE IV PILIATION SYSTEM PROTEIN DR_0774-RELATED"/>
    <property type="match status" value="1"/>
</dbReference>
<evidence type="ECO:0000313" key="5">
    <source>
        <dbReference type="EMBL" id="RYJ42045.1"/>
    </source>
</evidence>
<feature type="compositionally biased region" description="Low complexity" evidence="2">
    <location>
        <begin position="421"/>
        <end position="434"/>
    </location>
</feature>
<feature type="region of interest" description="Disordered" evidence="2">
    <location>
        <begin position="225"/>
        <end position="246"/>
    </location>
</feature>
<reference evidence="5 6" key="1">
    <citation type="submission" date="2014-12" db="EMBL/GenBank/DDBJ databases">
        <title>Genome sequence of Flavobacterium beibuense RSKm HC5.</title>
        <authorList>
            <person name="Kim J.F."/>
            <person name="Song J.Y."/>
            <person name="Kwak M.-J."/>
            <person name="Lee S.-W."/>
        </authorList>
    </citation>
    <scope>NUCLEOTIDE SEQUENCE [LARGE SCALE GENOMIC DNA]</scope>
    <source>
        <strain evidence="5 6">RSKm HC5</strain>
    </source>
</reference>